<reference evidence="3 4" key="1">
    <citation type="submission" date="2019-05" db="EMBL/GenBank/DDBJ databases">
        <title>Mikania micrantha, genome provides insights into the molecular mechanism of rapid growth.</title>
        <authorList>
            <person name="Liu B."/>
        </authorList>
    </citation>
    <scope>NUCLEOTIDE SEQUENCE [LARGE SCALE GENOMIC DNA]</scope>
    <source>
        <strain evidence="3">NLD-2019</strain>
        <tissue evidence="3">Leaf</tissue>
    </source>
</reference>
<comment type="caution">
    <text evidence="3">The sequence shown here is derived from an EMBL/GenBank/DDBJ whole genome shotgun (WGS) entry which is preliminary data.</text>
</comment>
<gene>
    <name evidence="3" type="ORF">E3N88_23345</name>
</gene>
<organism evidence="3 4">
    <name type="scientific">Mikania micrantha</name>
    <name type="common">bitter vine</name>
    <dbReference type="NCBI Taxonomy" id="192012"/>
    <lineage>
        <taxon>Eukaryota</taxon>
        <taxon>Viridiplantae</taxon>
        <taxon>Streptophyta</taxon>
        <taxon>Embryophyta</taxon>
        <taxon>Tracheophyta</taxon>
        <taxon>Spermatophyta</taxon>
        <taxon>Magnoliopsida</taxon>
        <taxon>eudicotyledons</taxon>
        <taxon>Gunneridae</taxon>
        <taxon>Pentapetalae</taxon>
        <taxon>asterids</taxon>
        <taxon>campanulids</taxon>
        <taxon>Asterales</taxon>
        <taxon>Asteraceae</taxon>
        <taxon>Asteroideae</taxon>
        <taxon>Heliantheae alliance</taxon>
        <taxon>Eupatorieae</taxon>
        <taxon>Mikania</taxon>
    </lineage>
</organism>
<dbReference type="GO" id="GO:0006508">
    <property type="term" value="P:proteolysis"/>
    <property type="evidence" value="ECO:0007669"/>
    <property type="project" value="UniProtKB-KW"/>
</dbReference>
<dbReference type="PROSITE" id="PS50994">
    <property type="entry name" value="INTEGRASE"/>
    <property type="match status" value="1"/>
</dbReference>
<feature type="domain" description="Integrase catalytic" evidence="2">
    <location>
        <begin position="69"/>
        <end position="232"/>
    </location>
</feature>
<evidence type="ECO:0000256" key="1">
    <source>
        <dbReference type="ARBA" id="ARBA00022670"/>
    </source>
</evidence>
<dbReference type="PANTHER" id="PTHR42648">
    <property type="entry name" value="TRANSPOSASE, PUTATIVE-RELATED"/>
    <property type="match status" value="1"/>
</dbReference>
<evidence type="ECO:0000313" key="3">
    <source>
        <dbReference type="EMBL" id="KAD4585744.1"/>
    </source>
</evidence>
<sequence>MISDLTTVMEEVNLVNNDTNEWWVDTGATRYVFLDRNLFNTFKEVIGDKNLFMGNAATANIKGEGNVILKWTSGKELTLSNVLYVPKMGGNKYFITFIDDSTRYWYVYLLNSMDEAIDKFVLYKNEVEIQLNKKIKVLRSDRGGKYVSPFTDIRAQSGIIHECSAPYSPQQNGIAERKNRTLKVMMNAMLISSGMSQDMWGEAILSVTYLLNKIHLKKKKDVTTYELWMGRKPSYKYLKVWGCLAKVVVPPPEVQRIGPKTLDCVFIGYAHHSSAYRFLVYDSKNPEIHKNTIMESRNASFFEEVFPCLKKKLPCSSTPVDEIVHDEDQQQLEAKEVEPRRSKRQRIEKYFVPDFLTYMVEGEPQTYHEAVTSSEGPQWKEAIKNEIDSTLQNHT</sequence>
<dbReference type="GO" id="GO:0008233">
    <property type="term" value="F:peptidase activity"/>
    <property type="evidence" value="ECO:0007669"/>
    <property type="project" value="UniProtKB-KW"/>
</dbReference>
<dbReference type="Proteomes" id="UP000326396">
    <property type="component" value="Linkage Group LG2"/>
</dbReference>
<dbReference type="Pfam" id="PF25597">
    <property type="entry name" value="SH3_retrovirus"/>
    <property type="match status" value="1"/>
</dbReference>
<keyword evidence="1" id="KW-0378">Hydrolase</keyword>
<dbReference type="InterPro" id="IPR036397">
    <property type="entry name" value="RNaseH_sf"/>
</dbReference>
<dbReference type="InterPro" id="IPR001584">
    <property type="entry name" value="Integrase_cat-core"/>
</dbReference>
<dbReference type="InterPro" id="IPR039537">
    <property type="entry name" value="Retrotran_Ty1/copia-like"/>
</dbReference>
<accession>A0A5N6ND97</accession>
<dbReference type="OrthoDB" id="1751476at2759"/>
<dbReference type="Pfam" id="PF22936">
    <property type="entry name" value="Pol_BBD"/>
    <property type="match status" value="1"/>
</dbReference>
<evidence type="ECO:0000313" key="4">
    <source>
        <dbReference type="Proteomes" id="UP000326396"/>
    </source>
</evidence>
<dbReference type="AlphaFoldDB" id="A0A5N6ND97"/>
<dbReference type="GO" id="GO:0015074">
    <property type="term" value="P:DNA integration"/>
    <property type="evidence" value="ECO:0007669"/>
    <property type="project" value="InterPro"/>
</dbReference>
<dbReference type="GO" id="GO:0003676">
    <property type="term" value="F:nucleic acid binding"/>
    <property type="evidence" value="ECO:0007669"/>
    <property type="project" value="InterPro"/>
</dbReference>
<proteinExistence type="predicted"/>
<keyword evidence="1" id="KW-0645">Protease</keyword>
<dbReference type="EMBL" id="SZYD01000012">
    <property type="protein sequence ID" value="KAD4585744.1"/>
    <property type="molecule type" value="Genomic_DNA"/>
</dbReference>
<keyword evidence="4" id="KW-1185">Reference proteome</keyword>
<name>A0A5N6ND97_9ASTR</name>
<dbReference type="InterPro" id="IPR054722">
    <property type="entry name" value="PolX-like_BBD"/>
</dbReference>
<dbReference type="PANTHER" id="PTHR42648:SF20">
    <property type="entry name" value="RNA-DIRECTED DNA POLYMERASE"/>
    <property type="match status" value="1"/>
</dbReference>
<dbReference type="Gene3D" id="3.30.420.10">
    <property type="entry name" value="Ribonuclease H-like superfamily/Ribonuclease H"/>
    <property type="match status" value="1"/>
</dbReference>
<dbReference type="InterPro" id="IPR057670">
    <property type="entry name" value="SH3_retrovirus"/>
</dbReference>
<protein>
    <recommendedName>
        <fullName evidence="2">Integrase catalytic domain-containing protein</fullName>
    </recommendedName>
</protein>
<dbReference type="InterPro" id="IPR012337">
    <property type="entry name" value="RNaseH-like_sf"/>
</dbReference>
<evidence type="ECO:0000259" key="2">
    <source>
        <dbReference type="PROSITE" id="PS50994"/>
    </source>
</evidence>
<dbReference type="SUPFAM" id="SSF53098">
    <property type="entry name" value="Ribonuclease H-like"/>
    <property type="match status" value="1"/>
</dbReference>